<proteinExistence type="predicted"/>
<evidence type="ECO:0000313" key="2">
    <source>
        <dbReference type="EMBL" id="PQP18681.1"/>
    </source>
</evidence>
<keyword evidence="1" id="KW-1133">Transmembrane helix</keyword>
<comment type="caution">
    <text evidence="2">The sequence shown here is derived from an EMBL/GenBank/DDBJ whole genome shotgun (WGS) entry which is preliminary data.</text>
</comment>
<dbReference type="Proteomes" id="UP000238206">
    <property type="component" value="Unassembled WGS sequence"/>
</dbReference>
<accession>A0A2S8IV63</accession>
<feature type="transmembrane region" description="Helical" evidence="1">
    <location>
        <begin position="125"/>
        <end position="147"/>
    </location>
</feature>
<dbReference type="AlphaFoldDB" id="A0A2S8IV63"/>
<sequence length="340" mass="36157">MKTLRILTGTHAGIQARLTPGRYRIGAADDTDICITDWDEDDVFVELDAHGAVSARRADAAAPDQSVVWIPDFVAFPFGTTVLCFGDEDAAWPPDIELLAGLYHGTGDRPAGGEHAPRAKRRTRLLLAAAAVVALLAAGGSVIANVWPDRGNVPPPPDARSVAARLERQFRDARIAGLRVRAQGDTVVVDGIVDETSQDIAARALLARADYHAIARQYDVAHDDVASIEESIGIDGVRVRYAGDGVFDVTGVAPSIARLQEALGQLRADLNANIRRLDVNVTEAPATSGVLYSAMLDVGATRYVQTTDGVKHVFTSSTGDTAGGPRILRESIVPGRDAIR</sequence>
<dbReference type="RefSeq" id="WP_105390841.1">
    <property type="nucleotide sequence ID" value="NZ_PUIQ01000013.1"/>
</dbReference>
<organism evidence="2 3">
    <name type="scientific">Burkholderia cepacia</name>
    <name type="common">Pseudomonas cepacia</name>
    <dbReference type="NCBI Taxonomy" id="292"/>
    <lineage>
        <taxon>Bacteria</taxon>
        <taxon>Pseudomonadati</taxon>
        <taxon>Pseudomonadota</taxon>
        <taxon>Betaproteobacteria</taxon>
        <taxon>Burkholderiales</taxon>
        <taxon>Burkholderiaceae</taxon>
        <taxon>Burkholderia</taxon>
        <taxon>Burkholderia cepacia complex</taxon>
    </lineage>
</organism>
<reference evidence="2 3" key="1">
    <citation type="submission" date="2018-02" db="EMBL/GenBank/DDBJ databases">
        <title>Draft genome sequencing of Burkholderia cepacia Y14-15.</title>
        <authorList>
            <person name="Zheng B.-X."/>
        </authorList>
    </citation>
    <scope>NUCLEOTIDE SEQUENCE [LARGE SCALE GENOMIC DNA]</scope>
    <source>
        <strain evidence="2 3">Y14-15</strain>
    </source>
</reference>
<keyword evidence="1" id="KW-0812">Transmembrane</keyword>
<evidence type="ECO:0000313" key="3">
    <source>
        <dbReference type="Proteomes" id="UP000238206"/>
    </source>
</evidence>
<name>A0A2S8IV63_BURCE</name>
<dbReference type="InterPro" id="IPR048200">
    <property type="entry name" value="HrpD5-like"/>
</dbReference>
<gene>
    <name evidence="2" type="ORF">C5615_12610</name>
</gene>
<dbReference type="EMBL" id="PUIQ01000013">
    <property type="protein sequence ID" value="PQP18681.1"/>
    <property type="molecule type" value="Genomic_DNA"/>
</dbReference>
<keyword evidence="1" id="KW-0472">Membrane</keyword>
<dbReference type="NCBIfam" id="NF041525">
    <property type="entry name" value="HrpD5"/>
    <property type="match status" value="1"/>
</dbReference>
<protein>
    <submittedName>
        <fullName evidence="2">Type III secretion system protein</fullName>
    </submittedName>
</protein>
<evidence type="ECO:0000256" key="1">
    <source>
        <dbReference type="SAM" id="Phobius"/>
    </source>
</evidence>